<keyword evidence="4" id="KW-1185">Reference proteome</keyword>
<dbReference type="OMA" id="ANKVICL"/>
<reference evidence="3 4" key="1">
    <citation type="submission" date="2013-09" db="EMBL/GenBank/DDBJ databases">
        <title>Corchorus capsularis genome sequencing.</title>
        <authorList>
            <person name="Alam M."/>
            <person name="Haque M.S."/>
            <person name="Islam M.S."/>
            <person name="Emdad E.M."/>
            <person name="Islam M.M."/>
            <person name="Ahmed B."/>
            <person name="Halim A."/>
            <person name="Hossen Q.M.M."/>
            <person name="Hossain M.Z."/>
            <person name="Ahmed R."/>
            <person name="Khan M.M."/>
            <person name="Islam R."/>
            <person name="Rashid M.M."/>
            <person name="Khan S.A."/>
            <person name="Rahman M.S."/>
            <person name="Alam M."/>
        </authorList>
    </citation>
    <scope>NUCLEOTIDE SEQUENCE [LARGE SCALE GENOMIC DNA]</scope>
    <source>
        <strain evidence="4">cv. CVL-1</strain>
        <tissue evidence="3">Whole seedling</tissue>
    </source>
</reference>
<feature type="non-terminal residue" evidence="3">
    <location>
        <position position="128"/>
    </location>
</feature>
<sequence length="128" mass="14569">LQTLKIIGCSSMTSLFPLSLARNLLQLKELEIGDCNMLERLVMENDNYIEVLSNNHPHPPCFQELEKLTIWSCSKLEYVFPSSLVGNLNLPRLKFLYLKGLHELKQVIALGQGRDIGNDVCLKLPFLQ</sequence>
<dbReference type="InterPro" id="IPR050905">
    <property type="entry name" value="Plant_NBS-LRR"/>
</dbReference>
<evidence type="ECO:0000313" key="4">
    <source>
        <dbReference type="Proteomes" id="UP000188268"/>
    </source>
</evidence>
<dbReference type="Pfam" id="PF23247">
    <property type="entry name" value="LRR_RPS2"/>
    <property type="match status" value="1"/>
</dbReference>
<evidence type="ECO:0000256" key="1">
    <source>
        <dbReference type="ARBA" id="ARBA00022821"/>
    </source>
</evidence>
<feature type="non-terminal residue" evidence="3">
    <location>
        <position position="1"/>
    </location>
</feature>
<dbReference type="EMBL" id="AWWV01001522">
    <property type="protein sequence ID" value="OMP11158.1"/>
    <property type="molecule type" value="Genomic_DNA"/>
</dbReference>
<proteinExistence type="predicted"/>
<keyword evidence="1" id="KW-0611">Plant defense</keyword>
<dbReference type="Proteomes" id="UP000188268">
    <property type="component" value="Unassembled WGS sequence"/>
</dbReference>
<comment type="caution">
    <text evidence="3">The sequence shown here is derived from an EMBL/GenBank/DDBJ whole genome shotgun (WGS) entry which is preliminary data.</text>
</comment>
<protein>
    <recommendedName>
        <fullName evidence="2">Disease resistance protein At4g27190-like leucine-rich repeats domain-containing protein</fullName>
    </recommendedName>
</protein>
<accession>A0A1R3KVU0</accession>
<dbReference type="AlphaFoldDB" id="A0A1R3KVU0"/>
<dbReference type="PANTHER" id="PTHR33463:SF198">
    <property type="entry name" value="RPP4C3"/>
    <property type="match status" value="1"/>
</dbReference>
<dbReference type="SUPFAM" id="SSF52047">
    <property type="entry name" value="RNI-like"/>
    <property type="match status" value="1"/>
</dbReference>
<evidence type="ECO:0000313" key="3">
    <source>
        <dbReference type="EMBL" id="OMP11158.1"/>
    </source>
</evidence>
<dbReference type="InterPro" id="IPR057135">
    <property type="entry name" value="At4g27190-like_LRR"/>
</dbReference>
<feature type="domain" description="Disease resistance protein At4g27190-like leucine-rich repeats" evidence="2">
    <location>
        <begin position="1"/>
        <end position="36"/>
    </location>
</feature>
<organism evidence="3 4">
    <name type="scientific">Corchorus capsularis</name>
    <name type="common">Jute</name>
    <dbReference type="NCBI Taxonomy" id="210143"/>
    <lineage>
        <taxon>Eukaryota</taxon>
        <taxon>Viridiplantae</taxon>
        <taxon>Streptophyta</taxon>
        <taxon>Embryophyta</taxon>
        <taxon>Tracheophyta</taxon>
        <taxon>Spermatophyta</taxon>
        <taxon>Magnoliopsida</taxon>
        <taxon>eudicotyledons</taxon>
        <taxon>Gunneridae</taxon>
        <taxon>Pentapetalae</taxon>
        <taxon>rosids</taxon>
        <taxon>malvids</taxon>
        <taxon>Malvales</taxon>
        <taxon>Malvaceae</taxon>
        <taxon>Grewioideae</taxon>
        <taxon>Apeibeae</taxon>
        <taxon>Corchorus</taxon>
    </lineage>
</organism>
<name>A0A1R3KVU0_COCAP</name>
<dbReference type="InterPro" id="IPR032675">
    <property type="entry name" value="LRR_dom_sf"/>
</dbReference>
<dbReference type="PANTHER" id="PTHR33463">
    <property type="entry name" value="NB-ARC DOMAIN-CONTAINING PROTEIN-RELATED"/>
    <property type="match status" value="1"/>
</dbReference>
<dbReference type="Gene3D" id="3.80.10.10">
    <property type="entry name" value="Ribonuclease Inhibitor"/>
    <property type="match status" value="1"/>
</dbReference>
<evidence type="ECO:0000259" key="2">
    <source>
        <dbReference type="Pfam" id="PF23247"/>
    </source>
</evidence>
<dbReference type="OrthoDB" id="982177at2759"/>
<gene>
    <name evidence="3" type="ORF">CCACVL1_00652</name>
</gene>